<organism evidence="1">
    <name type="scientific">Picea glauca</name>
    <name type="common">White spruce</name>
    <name type="synonym">Pinus glauca</name>
    <dbReference type="NCBI Taxonomy" id="3330"/>
    <lineage>
        <taxon>Eukaryota</taxon>
        <taxon>Viridiplantae</taxon>
        <taxon>Streptophyta</taxon>
        <taxon>Embryophyta</taxon>
        <taxon>Tracheophyta</taxon>
        <taxon>Spermatophyta</taxon>
        <taxon>Pinopsida</taxon>
        <taxon>Pinidae</taxon>
        <taxon>Conifers I</taxon>
        <taxon>Pinales</taxon>
        <taxon>Pinaceae</taxon>
        <taxon>Picea</taxon>
    </lineage>
</organism>
<proteinExistence type="predicted"/>
<accession>A0A101LYE4</accession>
<gene>
    <name evidence="1" type="ORF">ABT39_MTgene5806</name>
</gene>
<geneLocation type="mitochondrion" evidence="1"/>
<sequence>MLSLTTWDGMGHSIMREWLPGLCCLLKGRAGYLAERVDKAERVQTLPQSALLGSNREQGRWMGH</sequence>
<name>A0A101LYE4_PICGL</name>
<dbReference type="AlphaFoldDB" id="A0A101LYE4"/>
<evidence type="ECO:0000313" key="1">
    <source>
        <dbReference type="EMBL" id="KUM47620.1"/>
    </source>
</evidence>
<reference evidence="1" key="1">
    <citation type="journal article" date="2015" name="Genome Biol. Evol.">
        <title>Organellar Genomes of White Spruce (Picea glauca): Assembly and Annotation.</title>
        <authorList>
            <person name="Jackman S.D."/>
            <person name="Warren R.L."/>
            <person name="Gibb E.A."/>
            <person name="Vandervalk B.P."/>
            <person name="Mohamadi H."/>
            <person name="Chu J."/>
            <person name="Raymond A."/>
            <person name="Pleasance S."/>
            <person name="Coope R."/>
            <person name="Wildung M.R."/>
            <person name="Ritland C.E."/>
            <person name="Bousquet J."/>
            <person name="Jones S.J."/>
            <person name="Bohlmann J."/>
            <person name="Birol I."/>
        </authorList>
    </citation>
    <scope>NUCLEOTIDE SEQUENCE [LARGE SCALE GENOMIC DNA]</scope>
    <source>
        <tissue evidence="1">Flushing bud</tissue>
    </source>
</reference>
<keyword evidence="1" id="KW-0496">Mitochondrion</keyword>
<dbReference type="EMBL" id="LKAM01000007">
    <property type="protein sequence ID" value="KUM47620.1"/>
    <property type="molecule type" value="Genomic_DNA"/>
</dbReference>
<protein>
    <submittedName>
        <fullName evidence="1">Uncharacterized protein</fullName>
    </submittedName>
</protein>
<comment type="caution">
    <text evidence="1">The sequence shown here is derived from an EMBL/GenBank/DDBJ whole genome shotgun (WGS) entry which is preliminary data.</text>
</comment>